<dbReference type="AlphaFoldDB" id="A0A3E4VB28"/>
<organism evidence="1 2">
    <name type="scientific">Mediterraneibacter gnavus</name>
    <name type="common">Ruminococcus gnavus</name>
    <dbReference type="NCBI Taxonomy" id="33038"/>
    <lineage>
        <taxon>Bacteria</taxon>
        <taxon>Bacillati</taxon>
        <taxon>Bacillota</taxon>
        <taxon>Clostridia</taxon>
        <taxon>Lachnospirales</taxon>
        <taxon>Lachnospiraceae</taxon>
        <taxon>Mediterraneibacter</taxon>
    </lineage>
</organism>
<dbReference type="GO" id="GO:0032259">
    <property type="term" value="P:methylation"/>
    <property type="evidence" value="ECO:0007669"/>
    <property type="project" value="UniProtKB-KW"/>
</dbReference>
<dbReference type="Proteomes" id="UP000260808">
    <property type="component" value="Unassembled WGS sequence"/>
</dbReference>
<sequence>MVKEIFFNYLPTESNIYGTEIDMKAVKIAQYLYPKANLQYGDIRQYSPVLSGDIVFGNPPFHLEWGTKEAPVSSQMYYCKKAYQVLKNGGLLVLLVSESFLSDDFSNKGDIEEINHMFNLIVQFSLPADAFKEYGVTSFRTKAMILQKKSQYVTERPYTTELEVLKRPQEIYQTYVLPVLQERRKNAANIYFECQNTDLEAKQKQVFQEKTVKLLFDIKRNRNIAHKAGLAEAILQKYLKQTKPEELSWQEWEKIKIQPEDVLRKLKGILSSANKTYRNEIRIVKTTYGFKEKDYRENGTDMNLGSINSFVLSKREVPGFEQFLKKKRREFALQETSFEKMKQDDKIAEYLENWHVTSQMTGEVKYLNAVQKKEVNKLLQKRYAALQFSMGTGKSLCTLAMAQYRMKYNPVRNISLSAQPWQSIIHGKKYWKTIRLIFTVFGRGRT</sequence>
<evidence type="ECO:0000313" key="2">
    <source>
        <dbReference type="Proteomes" id="UP000260808"/>
    </source>
</evidence>
<dbReference type="InterPro" id="IPR029063">
    <property type="entry name" value="SAM-dependent_MTases_sf"/>
</dbReference>
<gene>
    <name evidence="1" type="ORF">DXC31_04105</name>
</gene>
<keyword evidence="1" id="KW-0808">Transferase</keyword>
<dbReference type="SUPFAM" id="SSF53335">
    <property type="entry name" value="S-adenosyl-L-methionine-dependent methyltransferases"/>
    <property type="match status" value="1"/>
</dbReference>
<dbReference type="CDD" id="cd02440">
    <property type="entry name" value="AdoMet_MTases"/>
    <property type="match status" value="1"/>
</dbReference>
<dbReference type="InterPro" id="IPR027417">
    <property type="entry name" value="P-loop_NTPase"/>
</dbReference>
<dbReference type="GO" id="GO:0003676">
    <property type="term" value="F:nucleic acid binding"/>
    <property type="evidence" value="ECO:0007669"/>
    <property type="project" value="InterPro"/>
</dbReference>
<comment type="caution">
    <text evidence="1">The sequence shown here is derived from an EMBL/GenBank/DDBJ whole genome shotgun (WGS) entry which is preliminary data.</text>
</comment>
<dbReference type="Gene3D" id="3.40.50.150">
    <property type="entry name" value="Vaccinia Virus protein VP39"/>
    <property type="match status" value="1"/>
</dbReference>
<name>A0A3E4VB28_MEDGN</name>
<evidence type="ECO:0000313" key="1">
    <source>
        <dbReference type="EMBL" id="RGM24638.1"/>
    </source>
</evidence>
<protein>
    <submittedName>
        <fullName evidence="1">Class I SAM-dependent methyltransferase</fullName>
    </submittedName>
</protein>
<dbReference type="InterPro" id="IPR002052">
    <property type="entry name" value="DNA_methylase_N6_adenine_CS"/>
</dbReference>
<proteinExistence type="predicted"/>
<reference evidence="1 2" key="1">
    <citation type="submission" date="2018-08" db="EMBL/GenBank/DDBJ databases">
        <title>A genome reference for cultivated species of the human gut microbiota.</title>
        <authorList>
            <person name="Zou Y."/>
            <person name="Xue W."/>
            <person name="Luo G."/>
        </authorList>
    </citation>
    <scope>NUCLEOTIDE SEQUENCE [LARGE SCALE GENOMIC DNA]</scope>
    <source>
        <strain evidence="1 2">TF01-20-2</strain>
    </source>
</reference>
<dbReference type="GO" id="GO:0008168">
    <property type="term" value="F:methyltransferase activity"/>
    <property type="evidence" value="ECO:0007669"/>
    <property type="project" value="UniProtKB-KW"/>
</dbReference>
<dbReference type="EMBL" id="QSSX01000006">
    <property type="protein sequence ID" value="RGM24638.1"/>
    <property type="molecule type" value="Genomic_DNA"/>
</dbReference>
<dbReference type="SUPFAM" id="SSF52540">
    <property type="entry name" value="P-loop containing nucleoside triphosphate hydrolases"/>
    <property type="match status" value="1"/>
</dbReference>
<keyword evidence="1" id="KW-0489">Methyltransferase</keyword>
<accession>A0A3E4VB28</accession>
<dbReference type="PROSITE" id="PS00092">
    <property type="entry name" value="N6_MTASE"/>
    <property type="match status" value="1"/>
</dbReference>